<dbReference type="Proteomes" id="UP000007718">
    <property type="component" value="Plasmid pDEIPR02"/>
</dbReference>
<dbReference type="Gene3D" id="3.40.50.300">
    <property type="entry name" value="P-loop containing nucleotide triphosphate hydrolases"/>
    <property type="match status" value="1"/>
</dbReference>
<dbReference type="GO" id="GO:0016887">
    <property type="term" value="F:ATP hydrolysis activity"/>
    <property type="evidence" value="ECO:0007669"/>
    <property type="project" value="InterPro"/>
</dbReference>
<dbReference type="InterPro" id="IPR003593">
    <property type="entry name" value="AAA+_ATPase"/>
</dbReference>
<evidence type="ECO:0000259" key="1">
    <source>
        <dbReference type="SMART" id="SM00382"/>
    </source>
</evidence>
<proteinExistence type="predicted"/>
<protein>
    <submittedName>
        <fullName evidence="2">AAA ATPase</fullName>
    </submittedName>
</protein>
<keyword evidence="2" id="KW-0614">Plasmid</keyword>
<dbReference type="KEGG" id="dpt:Deipr_2345"/>
<sequence length="494" mass="53746">MFNPTDHLDNAYQVSSEFDFIAKNTVIPDAQKLKERGPEMTMYAPGIGNAAFALLNNQVELRSTEGGTTISLGGTPLLHIKDLEWTPLDRRAEHALTTPLTGLVMALTTERLPRSYKALLSLVQNLNKISLAFPVNKNALASSPNNSLVKNALLRLSDTLDWEMRQLNIVVQPSIASSPAGGTQLNLATLLRPKPAGKLSSPKERLARLAQRGGTALLIGPPGTFKTETAKQTAVQEGMQLIIAKGAPGVEDRDFIGGIYPTEKGPQWIDGPLSRAFVSASQGKTLLLIDEVLRYHPENLNVIIGAMDTVSTEEAVAIGIPRSALTGDRHYLLSLPNGDILPAPYENLLWVMTTNIGADHLQTADRFDAALLSRIDLIQEYTYPDEGQATALYTKIAEDPDLAALTYQAELVTRDALQAEGTLLVRSLEARKCIALIREVRSLELSGVDRSSAFLDAVDSIVIPYCVPRDLNGVLDAEAAEMLRRRIEEEVLGL</sequence>
<gene>
    <name evidence="2" type="ordered locus">Deipr_2345</name>
</gene>
<dbReference type="RefSeq" id="WP_013615823.1">
    <property type="nucleotide sequence ID" value="NC_015162.1"/>
</dbReference>
<geneLocation type="plasmid" evidence="2 3">
    <name>pDEIPR02</name>
</geneLocation>
<evidence type="ECO:0000313" key="2">
    <source>
        <dbReference type="EMBL" id="ADY27469.1"/>
    </source>
</evidence>
<dbReference type="Pfam" id="PF07728">
    <property type="entry name" value="AAA_5"/>
    <property type="match status" value="1"/>
</dbReference>
<evidence type="ECO:0000313" key="3">
    <source>
        <dbReference type="Proteomes" id="UP000007718"/>
    </source>
</evidence>
<dbReference type="InterPro" id="IPR011704">
    <property type="entry name" value="ATPase_dyneun-rel_AAA"/>
</dbReference>
<dbReference type="GO" id="GO:0005524">
    <property type="term" value="F:ATP binding"/>
    <property type="evidence" value="ECO:0007669"/>
    <property type="project" value="InterPro"/>
</dbReference>
<dbReference type="EMBL" id="CP002538">
    <property type="protein sequence ID" value="ADY27469.1"/>
    <property type="molecule type" value="Genomic_DNA"/>
</dbReference>
<reference evidence="2 3" key="2">
    <citation type="journal article" date="2012" name="Stand. Genomic Sci.">
        <title>Complete genome sequence of the orange-red pigmented, radioresistant Deinococcus proteolyticus type strain (MRP(T)).</title>
        <authorList>
            <person name="Copeland A."/>
            <person name="Zeytun A."/>
            <person name="Yassawong M."/>
            <person name="Nolan M."/>
            <person name="Lucas S."/>
            <person name="Hammon N."/>
            <person name="Deshpande S."/>
            <person name="Cheng J.F."/>
            <person name="Han C."/>
            <person name="Tapia R."/>
            <person name="Goodwin L.A."/>
            <person name="Pitluck S."/>
            <person name="Mavromatis K."/>
            <person name="Liolios K."/>
            <person name="Pagani I."/>
            <person name="Ivanova N."/>
            <person name="Mikhailova N."/>
            <person name="Pati A."/>
            <person name="Chen A."/>
            <person name="Palaniappan K."/>
            <person name="Land M."/>
            <person name="Hauser L."/>
            <person name="Jeffries C.D."/>
            <person name="Brambilla E.M."/>
            <person name="Rohde M."/>
            <person name="Sikorski J."/>
            <person name="Pukall R."/>
            <person name="Goker M."/>
            <person name="Detter J.C."/>
            <person name="Woyke T."/>
            <person name="Bristow J."/>
            <person name="Eisen J.A."/>
            <person name="Markowitz V."/>
            <person name="Hugenholtz P."/>
            <person name="Kyrpides N.C."/>
            <person name="Klenk H.P."/>
            <person name="Lapidus A."/>
        </authorList>
    </citation>
    <scope>NUCLEOTIDE SEQUENCE [LARGE SCALE GENOMIC DNA]</scope>
    <source>
        <strain evidence="3">ATCC 35074 / DSM 20540 / JCM 6276 / NBRC 101906 / NCIMB 13154 / VKM Ac-1939 / CCM 2703 / MRP</strain>
        <plasmid evidence="3">Plasmid pDEIPR02</plasmid>
    </source>
</reference>
<reference evidence="3" key="1">
    <citation type="submission" date="2011-02" db="EMBL/GenBank/DDBJ databases">
        <title>The complete sequence of plasmid2 of Deinococcus proteolyticus DSM 20540.</title>
        <authorList>
            <consortium name="US DOE Joint Genome Institute (JGI-PGF)"/>
            <person name="Lucas S."/>
            <person name="Copeland A."/>
            <person name="Lapidus A."/>
            <person name="Bruce D."/>
            <person name="Goodwin L."/>
            <person name="Pitluck S."/>
            <person name="Kyrpides N."/>
            <person name="Mavromatis K."/>
            <person name="Pagani I."/>
            <person name="Ivanova N."/>
            <person name="Ovchinnikova G."/>
            <person name="Zeytun A."/>
            <person name="Detter J.C."/>
            <person name="Han C."/>
            <person name="Land M."/>
            <person name="Hauser L."/>
            <person name="Markowitz V."/>
            <person name="Cheng J.-F."/>
            <person name="Hugenholtz P."/>
            <person name="Woyke T."/>
            <person name="Wu D."/>
            <person name="Pukall R."/>
            <person name="Steenblock K."/>
            <person name="Brambilla E."/>
            <person name="Klenk H.-P."/>
            <person name="Eisen J.A."/>
        </authorList>
    </citation>
    <scope>NUCLEOTIDE SEQUENCE [LARGE SCALE GENOMIC DNA]</scope>
    <source>
        <strain evidence="3">ATCC 35074 / DSM 20540 / JCM 6276 / NBRC 101906 / NCIMB 13154 / VKM Ac-1939 / CCM 2703 / MRP</strain>
        <plasmid evidence="3">Plasmid pDEIPR02</plasmid>
    </source>
</reference>
<accession>F0RQB0</accession>
<feature type="domain" description="AAA+ ATPase" evidence="1">
    <location>
        <begin position="212"/>
        <end position="385"/>
    </location>
</feature>
<keyword evidence="3" id="KW-1185">Reference proteome</keyword>
<organism evidence="2 3">
    <name type="scientific">Deinococcus proteolyticus (strain ATCC 35074 / DSM 20540 / JCM 6276 / NBRC 101906 / NCIMB 13154 / VKM Ac-1939 / CCM 2703 / MRP)</name>
    <dbReference type="NCBI Taxonomy" id="693977"/>
    <lineage>
        <taxon>Bacteria</taxon>
        <taxon>Thermotogati</taxon>
        <taxon>Deinococcota</taxon>
        <taxon>Deinococci</taxon>
        <taxon>Deinococcales</taxon>
        <taxon>Deinococcaceae</taxon>
        <taxon>Deinococcus</taxon>
    </lineage>
</organism>
<dbReference type="SMART" id="SM00382">
    <property type="entry name" value="AAA"/>
    <property type="match status" value="1"/>
</dbReference>
<name>F0RQB0_DEIPM</name>
<dbReference type="OrthoDB" id="54057at2"/>
<dbReference type="HOGENOM" id="CLU_473062_0_0_0"/>
<dbReference type="SUPFAM" id="SSF52540">
    <property type="entry name" value="P-loop containing nucleoside triphosphate hydrolases"/>
    <property type="match status" value="1"/>
</dbReference>
<dbReference type="InterPro" id="IPR027417">
    <property type="entry name" value="P-loop_NTPase"/>
</dbReference>
<dbReference type="AlphaFoldDB" id="F0RQB0"/>